<gene>
    <name evidence="1" type="ORF">PAQU9191_00956</name>
</gene>
<organism evidence="1 2">
    <name type="scientific">Photobacterium aquimaris</name>
    <dbReference type="NCBI Taxonomy" id="512643"/>
    <lineage>
        <taxon>Bacteria</taxon>
        <taxon>Pseudomonadati</taxon>
        <taxon>Pseudomonadota</taxon>
        <taxon>Gammaproteobacteria</taxon>
        <taxon>Vibrionales</taxon>
        <taxon>Vibrionaceae</taxon>
        <taxon>Photobacterium</taxon>
    </lineage>
</organism>
<proteinExistence type="predicted"/>
<dbReference type="NCBIfam" id="TIGR04108">
    <property type="entry name" value="HutX"/>
    <property type="match status" value="1"/>
</dbReference>
<dbReference type="AlphaFoldDB" id="A0A1Y6KU72"/>
<dbReference type="InterPro" id="IPR010413">
    <property type="entry name" value="HutX-like"/>
</dbReference>
<keyword evidence="2" id="KW-1185">Reference proteome</keyword>
<accession>A0A1Y6KU72</accession>
<sequence>MFTHYSQTELKTRVADILQQNDKLHAGAIAEQLQVTEGEVVLSLPSELVVPLVGHLAQSIVEALPSWGVVTTIVHSMGSIFEVKAPFPKGKLARGYYNLIGKDGELHGHLRLDLVEYIALVSKPFMGQESYFIGFFAAKGECVFKVYLGRDKQRNLYPHQIEKFQQLKLLANQ</sequence>
<dbReference type="Gene3D" id="3.40.1570.10">
    <property type="entry name" value="HemS/ChuS/ChuX like domains"/>
    <property type="match status" value="1"/>
</dbReference>
<reference evidence="2" key="1">
    <citation type="submission" date="2017-06" db="EMBL/GenBank/DDBJ databases">
        <authorList>
            <person name="Rodrigo-Torres L."/>
            <person name="Arahal R. D."/>
            <person name="Lucena T."/>
        </authorList>
    </citation>
    <scope>NUCLEOTIDE SEQUENCE [LARGE SCALE GENOMIC DNA]</scope>
    <source>
        <strain evidence="2">type strain: CECT 9192</strain>
    </source>
</reference>
<dbReference type="SUPFAM" id="SSF144064">
    <property type="entry name" value="Heme iron utilization protein-like"/>
    <property type="match status" value="1"/>
</dbReference>
<dbReference type="CDD" id="cd16829">
    <property type="entry name" value="ChuX_HutX-like"/>
    <property type="match status" value="1"/>
</dbReference>
<dbReference type="PIRSF" id="PIRSF030840">
    <property type="entry name" value="DUF1008"/>
    <property type="match status" value="1"/>
</dbReference>
<dbReference type="EMBL" id="FYAH01000001">
    <property type="protein sequence ID" value="SMY15733.1"/>
    <property type="molecule type" value="Genomic_DNA"/>
</dbReference>
<dbReference type="RefSeq" id="WP_087819910.1">
    <property type="nucleotide sequence ID" value="NZ_FYAH01000001.1"/>
</dbReference>
<evidence type="ECO:0000313" key="2">
    <source>
        <dbReference type="Proteomes" id="UP000196485"/>
    </source>
</evidence>
<dbReference type="InterPro" id="IPR053733">
    <property type="entry name" value="Heme_Transport_Util_sf"/>
</dbReference>
<dbReference type="Proteomes" id="UP000196485">
    <property type="component" value="Unassembled WGS sequence"/>
</dbReference>
<protein>
    <submittedName>
        <fullName evidence="1">ChuX-like family protein</fullName>
    </submittedName>
</protein>
<evidence type="ECO:0000313" key="1">
    <source>
        <dbReference type="EMBL" id="SMY15733.1"/>
    </source>
</evidence>
<dbReference type="Pfam" id="PF06228">
    <property type="entry name" value="ChuX_HutX"/>
    <property type="match status" value="1"/>
</dbReference>
<name>A0A1Y6KU72_9GAMM</name>